<organism evidence="3">
    <name type="scientific">uncultured Dysgonomonas sp</name>
    <dbReference type="NCBI Taxonomy" id="206096"/>
    <lineage>
        <taxon>Bacteria</taxon>
        <taxon>Pseudomonadati</taxon>
        <taxon>Bacteroidota</taxon>
        <taxon>Bacteroidia</taxon>
        <taxon>Bacteroidales</taxon>
        <taxon>Dysgonomonadaceae</taxon>
        <taxon>Dysgonomonas</taxon>
        <taxon>environmental samples</taxon>
    </lineage>
</organism>
<dbReference type="Pfam" id="PF20434">
    <property type="entry name" value="BD-FAE"/>
    <property type="match status" value="1"/>
</dbReference>
<protein>
    <recommendedName>
        <fullName evidence="2">BD-FAE-like domain-containing protein</fullName>
    </recommendedName>
</protein>
<sequence>MGKRIITSLLVSLFVSISLFADGYIDKQTYVYSVKDGSSLKLDRYYLKDDEAVAVKVTPCIVFMFGGGFAAGERDGEQYVDYFRKLVERGYQVVSIDYRLGMKNIGDGSQIDPMRFAALLTNSITMAVEDLFDATTFVYNHAEDWNIQKDEIITNGSSAGAVAVLHGEYAICNNSKLAERLPQGFNYAGTIAFAGAIFSTSGDLKWQTAPSPIQMFHGDADRNVPFDKTEMLQVGLYGSKHIAKQLQELNTPYYFYKIENAAHEIAERPMKENINEICSFIDKLIIGKGNLIINTGEMEIDKPELKKDFDLMDYIKANFGG</sequence>
<dbReference type="RefSeq" id="WP_296948814.1">
    <property type="nucleotide sequence ID" value="NZ_LT599021.1"/>
</dbReference>
<dbReference type="Gene3D" id="3.40.50.1820">
    <property type="entry name" value="alpha/beta hydrolase"/>
    <property type="match status" value="1"/>
</dbReference>
<dbReference type="AlphaFoldDB" id="A0A212JHC5"/>
<proteinExistence type="predicted"/>
<keyword evidence="1" id="KW-0378">Hydrolase</keyword>
<evidence type="ECO:0000259" key="2">
    <source>
        <dbReference type="Pfam" id="PF20434"/>
    </source>
</evidence>
<accession>A0A212JHC5</accession>
<dbReference type="PANTHER" id="PTHR48081">
    <property type="entry name" value="AB HYDROLASE SUPERFAMILY PROTEIN C4A8.06C"/>
    <property type="match status" value="1"/>
</dbReference>
<dbReference type="GO" id="GO:0016787">
    <property type="term" value="F:hydrolase activity"/>
    <property type="evidence" value="ECO:0007669"/>
    <property type="project" value="UniProtKB-KW"/>
</dbReference>
<gene>
    <name evidence="3" type="ORF">KL86DYS2_11518</name>
</gene>
<dbReference type="SUPFAM" id="SSF53474">
    <property type="entry name" value="alpha/beta-Hydrolases"/>
    <property type="match status" value="1"/>
</dbReference>
<evidence type="ECO:0000256" key="1">
    <source>
        <dbReference type="ARBA" id="ARBA00022801"/>
    </source>
</evidence>
<dbReference type="InterPro" id="IPR049492">
    <property type="entry name" value="BD-FAE-like_dom"/>
</dbReference>
<dbReference type="InterPro" id="IPR029058">
    <property type="entry name" value="AB_hydrolase_fold"/>
</dbReference>
<feature type="domain" description="BD-FAE-like" evidence="2">
    <location>
        <begin position="56"/>
        <end position="167"/>
    </location>
</feature>
<dbReference type="InterPro" id="IPR050300">
    <property type="entry name" value="GDXG_lipolytic_enzyme"/>
</dbReference>
<evidence type="ECO:0000313" key="3">
    <source>
        <dbReference type="EMBL" id="SBV98827.1"/>
    </source>
</evidence>
<dbReference type="EMBL" id="FLUL01000001">
    <property type="protein sequence ID" value="SBV98827.1"/>
    <property type="molecule type" value="Genomic_DNA"/>
</dbReference>
<name>A0A212JHC5_9BACT</name>
<reference evidence="3" key="1">
    <citation type="submission" date="2016-04" db="EMBL/GenBank/DDBJ databases">
        <authorList>
            <person name="Evans L.H."/>
            <person name="Alamgir A."/>
            <person name="Owens N."/>
            <person name="Weber N.D."/>
            <person name="Virtaneva K."/>
            <person name="Barbian K."/>
            <person name="Babar A."/>
            <person name="Rosenke K."/>
        </authorList>
    </citation>
    <scope>NUCLEOTIDE SEQUENCE</scope>
    <source>
        <strain evidence="3">86-2</strain>
    </source>
</reference>